<dbReference type="EMBL" id="FWFP01000009">
    <property type="protein sequence ID" value="SLN64155.1"/>
    <property type="molecule type" value="Genomic_DNA"/>
</dbReference>
<evidence type="ECO:0000256" key="1">
    <source>
        <dbReference type="ARBA" id="ARBA00009437"/>
    </source>
</evidence>
<evidence type="ECO:0000313" key="6">
    <source>
        <dbReference type="EMBL" id="SLN64155.1"/>
    </source>
</evidence>
<dbReference type="GO" id="GO:0000976">
    <property type="term" value="F:transcription cis-regulatory region binding"/>
    <property type="evidence" value="ECO:0007669"/>
    <property type="project" value="TreeGrafter"/>
</dbReference>
<name>A0A1X6ZX76_9RHOB</name>
<dbReference type="PANTHER" id="PTHR30126">
    <property type="entry name" value="HTH-TYPE TRANSCRIPTIONAL REGULATOR"/>
    <property type="match status" value="1"/>
</dbReference>
<evidence type="ECO:0000256" key="3">
    <source>
        <dbReference type="ARBA" id="ARBA00023125"/>
    </source>
</evidence>
<keyword evidence="7" id="KW-1185">Reference proteome</keyword>
<evidence type="ECO:0000259" key="5">
    <source>
        <dbReference type="PROSITE" id="PS50931"/>
    </source>
</evidence>
<dbReference type="PROSITE" id="PS50931">
    <property type="entry name" value="HTH_LYSR"/>
    <property type="match status" value="1"/>
</dbReference>
<dbReference type="Gene3D" id="1.10.10.10">
    <property type="entry name" value="Winged helix-like DNA-binding domain superfamily/Winged helix DNA-binding domain"/>
    <property type="match status" value="1"/>
</dbReference>
<organism evidence="6 7">
    <name type="scientific">Ruegeria meonggei</name>
    <dbReference type="NCBI Taxonomy" id="1446476"/>
    <lineage>
        <taxon>Bacteria</taxon>
        <taxon>Pseudomonadati</taxon>
        <taxon>Pseudomonadota</taxon>
        <taxon>Alphaproteobacteria</taxon>
        <taxon>Rhodobacterales</taxon>
        <taxon>Roseobacteraceae</taxon>
        <taxon>Ruegeria</taxon>
    </lineage>
</organism>
<evidence type="ECO:0000256" key="4">
    <source>
        <dbReference type="ARBA" id="ARBA00023163"/>
    </source>
</evidence>
<dbReference type="GO" id="GO:0003700">
    <property type="term" value="F:DNA-binding transcription factor activity"/>
    <property type="evidence" value="ECO:0007669"/>
    <property type="project" value="InterPro"/>
</dbReference>
<keyword evidence="3" id="KW-0238">DNA-binding</keyword>
<comment type="similarity">
    <text evidence="1">Belongs to the LysR transcriptional regulatory family.</text>
</comment>
<dbReference type="Pfam" id="PF00126">
    <property type="entry name" value="HTH_1"/>
    <property type="match status" value="1"/>
</dbReference>
<dbReference type="CDD" id="cd05466">
    <property type="entry name" value="PBP2_LTTR_substrate"/>
    <property type="match status" value="1"/>
</dbReference>
<dbReference type="InterPro" id="IPR036390">
    <property type="entry name" value="WH_DNA-bd_sf"/>
</dbReference>
<sequence>MAKKIAINRVTDVDIRLLDVFKTVVACGGFTAAEFELNIGRSTISKHISDLETRVGIKLCHRGPAGFSVTSDGEQVLKSSEDLFISIDRFQEQIDEARADLTGKLKIAFFDHASSNPEANVFGAIQMFRDKAPGVTLDISMEPPNIIEEGVINGKFNLGIVPLHRQSPMLSYTDLYTEEMHLFCGRSHELFDRQKTEFTVAELRKYSFAGLSFNSPNMAVHQKLKLRKSAFVQNEEALALLVLSGRYLGFLPSHTATPFLDAGKVRKIDCKPASFVSKMSAIVRKSRSKGRRLNLFLECLFDAHKSQAQDS</sequence>
<dbReference type="AlphaFoldDB" id="A0A1X6ZX76"/>
<protein>
    <submittedName>
        <fullName evidence="6">HTH-type transcriptional regulator TfdS</fullName>
    </submittedName>
</protein>
<dbReference type="InterPro" id="IPR036388">
    <property type="entry name" value="WH-like_DNA-bd_sf"/>
</dbReference>
<evidence type="ECO:0000256" key="2">
    <source>
        <dbReference type="ARBA" id="ARBA00023015"/>
    </source>
</evidence>
<dbReference type="Gene3D" id="3.40.190.290">
    <property type="match status" value="1"/>
</dbReference>
<evidence type="ECO:0000313" key="7">
    <source>
        <dbReference type="Proteomes" id="UP000193778"/>
    </source>
</evidence>
<dbReference type="OrthoDB" id="7506954at2"/>
<keyword evidence="2" id="KW-0805">Transcription regulation</keyword>
<proteinExistence type="inferred from homology"/>
<dbReference type="SUPFAM" id="SSF46785">
    <property type="entry name" value="Winged helix' DNA-binding domain"/>
    <property type="match status" value="1"/>
</dbReference>
<dbReference type="InterPro" id="IPR005119">
    <property type="entry name" value="LysR_subst-bd"/>
</dbReference>
<dbReference type="Pfam" id="PF03466">
    <property type="entry name" value="LysR_substrate"/>
    <property type="match status" value="1"/>
</dbReference>
<dbReference type="SUPFAM" id="SSF53850">
    <property type="entry name" value="Periplasmic binding protein-like II"/>
    <property type="match status" value="1"/>
</dbReference>
<dbReference type="InterPro" id="IPR000847">
    <property type="entry name" value="LysR_HTH_N"/>
</dbReference>
<dbReference type="RefSeq" id="WP_085823676.1">
    <property type="nucleotide sequence ID" value="NZ_FWFP01000009.1"/>
</dbReference>
<gene>
    <name evidence="6" type="primary">tfdS_2</name>
    <name evidence="6" type="ORF">RUM8411_03196</name>
</gene>
<dbReference type="PANTHER" id="PTHR30126:SF98">
    <property type="entry name" value="HTH-TYPE TRANSCRIPTIONAL ACTIVATOR BAUR"/>
    <property type="match status" value="1"/>
</dbReference>
<feature type="domain" description="HTH lysR-type" evidence="5">
    <location>
        <begin position="13"/>
        <end position="70"/>
    </location>
</feature>
<keyword evidence="4" id="KW-0804">Transcription</keyword>
<dbReference type="Proteomes" id="UP000193778">
    <property type="component" value="Unassembled WGS sequence"/>
</dbReference>
<accession>A0A1X6ZX76</accession>
<reference evidence="7" key="1">
    <citation type="submission" date="2017-03" db="EMBL/GenBank/DDBJ databases">
        <authorList>
            <person name="Rodrigo-Torres L."/>
            <person name="Arahal R.D."/>
            <person name="Lucena T."/>
        </authorList>
    </citation>
    <scope>NUCLEOTIDE SEQUENCE [LARGE SCALE GENOMIC DNA]</scope>
    <source>
        <strain evidence="7">CECT 8411</strain>
    </source>
</reference>